<dbReference type="SUPFAM" id="SSF51905">
    <property type="entry name" value="FAD/NAD(P)-binding domain"/>
    <property type="match status" value="1"/>
</dbReference>
<proteinExistence type="inferred from homology"/>
<feature type="domain" description="FAD/NAD(P)-binding" evidence="12">
    <location>
        <begin position="18"/>
        <end position="306"/>
    </location>
</feature>
<evidence type="ECO:0000256" key="10">
    <source>
        <dbReference type="RuleBase" id="RU003880"/>
    </source>
</evidence>
<keyword evidence="8 10" id="KW-0676">Redox-active center</keyword>
<dbReference type="InterPro" id="IPR008255">
    <property type="entry name" value="Pyr_nucl-diS_OxRdtase_2_AS"/>
</dbReference>
<dbReference type="OrthoDB" id="9806179at2"/>
<dbReference type="EMBL" id="PNHQ01000007">
    <property type="protein sequence ID" value="PMC79944.1"/>
    <property type="molecule type" value="Genomic_DNA"/>
</dbReference>
<evidence type="ECO:0000256" key="5">
    <source>
        <dbReference type="ARBA" id="ARBA00022827"/>
    </source>
</evidence>
<keyword evidence="5 10" id="KW-0274">FAD</keyword>
<evidence type="ECO:0000256" key="2">
    <source>
        <dbReference type="ARBA" id="ARBA00011738"/>
    </source>
</evidence>
<dbReference type="InterPro" id="IPR023753">
    <property type="entry name" value="FAD/NAD-binding_dom"/>
</dbReference>
<comment type="caution">
    <text evidence="13">The sequence shown here is derived from an EMBL/GenBank/DDBJ whole genome shotgun (WGS) entry which is preliminary data.</text>
</comment>
<dbReference type="PRINTS" id="PR00368">
    <property type="entry name" value="FADPNR"/>
</dbReference>
<dbReference type="InterPro" id="IPR005982">
    <property type="entry name" value="Thioredox_Rdtase"/>
</dbReference>
<evidence type="ECO:0000256" key="3">
    <source>
        <dbReference type="ARBA" id="ARBA00018719"/>
    </source>
</evidence>
<dbReference type="PANTHER" id="PTHR48105">
    <property type="entry name" value="THIOREDOXIN REDUCTASE 1-RELATED-RELATED"/>
    <property type="match status" value="1"/>
</dbReference>
<keyword evidence="6 10" id="KW-0560">Oxidoreductase</keyword>
<comment type="cofactor">
    <cofactor evidence="11">
        <name>FAD</name>
        <dbReference type="ChEBI" id="CHEBI:57692"/>
    </cofactor>
    <text evidence="11">Binds 1 FAD per subunit.</text>
</comment>
<keyword evidence="11" id="KW-0521">NADP</keyword>
<evidence type="ECO:0000259" key="12">
    <source>
        <dbReference type="Pfam" id="PF07992"/>
    </source>
</evidence>
<dbReference type="NCBIfam" id="TIGR01292">
    <property type="entry name" value="TRX_reduct"/>
    <property type="match status" value="1"/>
</dbReference>
<dbReference type="EC" id="1.8.1.9" evidence="10"/>
<evidence type="ECO:0000256" key="1">
    <source>
        <dbReference type="ARBA" id="ARBA00009333"/>
    </source>
</evidence>
<comment type="catalytic activity">
    <reaction evidence="9 10">
        <text>[thioredoxin]-dithiol + NADP(+) = [thioredoxin]-disulfide + NADPH + H(+)</text>
        <dbReference type="Rhea" id="RHEA:20345"/>
        <dbReference type="Rhea" id="RHEA-COMP:10698"/>
        <dbReference type="Rhea" id="RHEA-COMP:10700"/>
        <dbReference type="ChEBI" id="CHEBI:15378"/>
        <dbReference type="ChEBI" id="CHEBI:29950"/>
        <dbReference type="ChEBI" id="CHEBI:50058"/>
        <dbReference type="ChEBI" id="CHEBI:57783"/>
        <dbReference type="ChEBI" id="CHEBI:58349"/>
        <dbReference type="EC" id="1.8.1.9"/>
    </reaction>
</comment>
<dbReference type="AlphaFoldDB" id="A0A2N6UEI0"/>
<evidence type="ECO:0000256" key="7">
    <source>
        <dbReference type="ARBA" id="ARBA00023157"/>
    </source>
</evidence>
<keyword evidence="7" id="KW-1015">Disulfide bond</keyword>
<dbReference type="GO" id="GO:0019430">
    <property type="term" value="P:removal of superoxide radicals"/>
    <property type="evidence" value="ECO:0007669"/>
    <property type="project" value="UniProtKB-UniRule"/>
</dbReference>
<accession>A0A2N6UEI0</accession>
<evidence type="ECO:0000313" key="13">
    <source>
        <dbReference type="EMBL" id="PMC79944.1"/>
    </source>
</evidence>
<dbReference type="InterPro" id="IPR050097">
    <property type="entry name" value="Ferredoxin-NADP_redctase_2"/>
</dbReference>
<reference evidence="13 14" key="1">
    <citation type="submission" date="2017-09" db="EMBL/GenBank/DDBJ databases">
        <title>Bacterial strain isolated from the female urinary microbiota.</title>
        <authorList>
            <person name="Thomas-White K."/>
            <person name="Kumar N."/>
            <person name="Forster S."/>
            <person name="Putonti C."/>
            <person name="Lawley T."/>
            <person name="Wolfe A.J."/>
        </authorList>
    </citation>
    <scope>NUCLEOTIDE SEQUENCE [LARGE SCALE GENOMIC DNA]</scope>
    <source>
        <strain evidence="13 14">UMB0240</strain>
    </source>
</reference>
<name>A0A2N6UEI0_9LACT</name>
<organism evidence="13 14">
    <name type="scientific">Aerococcus viridans</name>
    <dbReference type="NCBI Taxonomy" id="1377"/>
    <lineage>
        <taxon>Bacteria</taxon>
        <taxon>Bacillati</taxon>
        <taxon>Bacillota</taxon>
        <taxon>Bacilli</taxon>
        <taxon>Lactobacillales</taxon>
        <taxon>Aerococcaceae</taxon>
        <taxon>Aerococcus</taxon>
    </lineage>
</organism>
<evidence type="ECO:0000256" key="6">
    <source>
        <dbReference type="ARBA" id="ARBA00023002"/>
    </source>
</evidence>
<keyword evidence="14" id="KW-1185">Reference proteome</keyword>
<dbReference type="InterPro" id="IPR036188">
    <property type="entry name" value="FAD/NAD-bd_sf"/>
</dbReference>
<comment type="subunit">
    <text evidence="2 10">Homodimer.</text>
</comment>
<evidence type="ECO:0000313" key="14">
    <source>
        <dbReference type="Proteomes" id="UP000235701"/>
    </source>
</evidence>
<keyword evidence="4 10" id="KW-0285">Flavoprotein</keyword>
<dbReference type="Proteomes" id="UP000235701">
    <property type="component" value="Unassembled WGS sequence"/>
</dbReference>
<evidence type="ECO:0000256" key="11">
    <source>
        <dbReference type="RuleBase" id="RU003881"/>
    </source>
</evidence>
<dbReference type="GO" id="GO:0005737">
    <property type="term" value="C:cytoplasm"/>
    <property type="evidence" value="ECO:0007669"/>
    <property type="project" value="InterPro"/>
</dbReference>
<dbReference type="Pfam" id="PF07992">
    <property type="entry name" value="Pyr_redox_2"/>
    <property type="match status" value="1"/>
</dbReference>
<evidence type="ECO:0000256" key="9">
    <source>
        <dbReference type="ARBA" id="ARBA00048132"/>
    </source>
</evidence>
<evidence type="ECO:0000256" key="4">
    <source>
        <dbReference type="ARBA" id="ARBA00022630"/>
    </source>
</evidence>
<dbReference type="RefSeq" id="WP_102199054.1">
    <property type="nucleotide sequence ID" value="NZ_PNHQ01000007.1"/>
</dbReference>
<dbReference type="PRINTS" id="PR00469">
    <property type="entry name" value="PNDRDTASEII"/>
</dbReference>
<protein>
    <recommendedName>
        <fullName evidence="3 10">Thioredoxin reductase</fullName>
        <ecNumber evidence="10">1.8.1.9</ecNumber>
    </recommendedName>
</protein>
<gene>
    <name evidence="13" type="primary">trxB</name>
    <name evidence="13" type="ORF">CJ191_04015</name>
</gene>
<dbReference type="GO" id="GO:0004791">
    <property type="term" value="F:thioredoxin-disulfide reductase (NADPH) activity"/>
    <property type="evidence" value="ECO:0007669"/>
    <property type="project" value="UniProtKB-UniRule"/>
</dbReference>
<dbReference type="PROSITE" id="PS00573">
    <property type="entry name" value="PYRIDINE_REDOX_2"/>
    <property type="match status" value="1"/>
</dbReference>
<sequence length="322" mass="34888">MKNKRKDVYNLAEEIQKFDVVVVGAGPAGMTAALYASRANLSVALIERGVPGGELVNTADVENYPGFKHIQGPDLANEMYEGTMQFGVVHEFGTVTKVTPNEGAHLLETDMGKTYQAKAVVIATGSVHRKLGVPGEDKYAGRGVSYCAVCDGAFFRDKDLRVIGGGDSAVEEGTYLTQFGKSVNIVHRRDELRAQKILQDRAMANDKIDFTWDTVVKEIKGDDMKVTGLAVENVKTGEITDVEADGIFIYVGLIPNTEAFAELNITDEEGWVITNDDMQTTIPGIFAIGDVRQKKLRQISTAVGDGAIAGQEAFNYIETLNG</sequence>
<dbReference type="Gene3D" id="3.50.50.60">
    <property type="entry name" value="FAD/NAD(P)-binding domain"/>
    <property type="match status" value="2"/>
</dbReference>
<comment type="similarity">
    <text evidence="1 10">Belongs to the class-II pyridine nucleotide-disulfide oxidoreductase family.</text>
</comment>
<evidence type="ECO:0000256" key="8">
    <source>
        <dbReference type="ARBA" id="ARBA00023284"/>
    </source>
</evidence>